<name>A0A8S5MLC5_9CAUD</name>
<organism evidence="1">
    <name type="scientific">Podoviridae sp. ctlpi2</name>
    <dbReference type="NCBI Taxonomy" id="2826574"/>
    <lineage>
        <taxon>Viruses</taxon>
        <taxon>Duplodnaviria</taxon>
        <taxon>Heunggongvirae</taxon>
        <taxon>Uroviricota</taxon>
        <taxon>Caudoviricetes</taxon>
    </lineage>
</organism>
<accession>A0A8S5MLC5</accession>
<evidence type="ECO:0000313" key="1">
    <source>
        <dbReference type="EMBL" id="DAD83121.1"/>
    </source>
</evidence>
<sequence length="57" mass="6462">MALAAVRLFLGRLIYCSLAPPSFKKVCLWRLFLSPQALVTSQADFLRTGHEETKLRP</sequence>
<dbReference type="EMBL" id="BK014928">
    <property type="protein sequence ID" value="DAD83121.1"/>
    <property type="molecule type" value="Genomic_DNA"/>
</dbReference>
<reference evidence="1" key="1">
    <citation type="journal article" date="2021" name="Proc. Natl. Acad. Sci. U.S.A.">
        <title>A Catalog of Tens of Thousands of Viruses from Human Metagenomes Reveals Hidden Associations with Chronic Diseases.</title>
        <authorList>
            <person name="Tisza M.J."/>
            <person name="Buck C.B."/>
        </authorList>
    </citation>
    <scope>NUCLEOTIDE SEQUENCE</scope>
    <source>
        <strain evidence="1">Ctlpi2</strain>
    </source>
</reference>
<protein>
    <submittedName>
        <fullName evidence="1">Uncharacterized protein</fullName>
    </submittedName>
</protein>
<proteinExistence type="predicted"/>